<dbReference type="InterPro" id="IPR014722">
    <property type="entry name" value="Rib_uL2_dom2"/>
</dbReference>
<feature type="domain" description="RNA-binding S4" evidence="8">
    <location>
        <begin position="40"/>
        <end position="105"/>
    </location>
</feature>
<proteinExistence type="inferred from homology"/>
<keyword evidence="2" id="KW-0699">rRNA-binding</keyword>
<dbReference type="SUPFAM" id="SSF55174">
    <property type="entry name" value="Alpha-L RNA-binding motif"/>
    <property type="match status" value="1"/>
</dbReference>
<dbReference type="AlphaFoldDB" id="A0A7J3XXK4"/>
<dbReference type="InterPro" id="IPR038237">
    <property type="entry name" value="Ribosomal_eS4_central_sf"/>
</dbReference>
<dbReference type="PIRSF" id="PIRSF002116">
    <property type="entry name" value="Ribosomal_S4"/>
    <property type="match status" value="1"/>
</dbReference>
<dbReference type="GO" id="GO:0022627">
    <property type="term" value="C:cytosolic small ribosomal subunit"/>
    <property type="evidence" value="ECO:0007669"/>
    <property type="project" value="TreeGrafter"/>
</dbReference>
<dbReference type="Pfam" id="PF00900">
    <property type="entry name" value="Ribosomal_S4e"/>
    <property type="match status" value="1"/>
</dbReference>
<dbReference type="PROSITE" id="PS50889">
    <property type="entry name" value="S4"/>
    <property type="match status" value="1"/>
</dbReference>
<dbReference type="Pfam" id="PF01479">
    <property type="entry name" value="S4"/>
    <property type="match status" value="1"/>
</dbReference>
<dbReference type="InterPro" id="IPR041982">
    <property type="entry name" value="Ribosomal_eS4_KOW"/>
</dbReference>
<dbReference type="PANTHER" id="PTHR11581">
    <property type="entry name" value="30S/40S RIBOSOMAL PROTEIN S4"/>
    <property type="match status" value="1"/>
</dbReference>
<dbReference type="Gene3D" id="2.40.50.740">
    <property type="match status" value="1"/>
</dbReference>
<evidence type="ECO:0000256" key="7">
    <source>
        <dbReference type="HAMAP-Rule" id="MF_00485"/>
    </source>
</evidence>
<dbReference type="InterPro" id="IPR013843">
    <property type="entry name" value="Ribosomal_eS4_N"/>
</dbReference>
<name>A0A7J3XXK4_9CREN</name>
<comment type="similarity">
    <text evidence="1 7">Belongs to the eukaryotic ribosomal protein eS4 family.</text>
</comment>
<dbReference type="GO" id="GO:0003735">
    <property type="term" value="F:structural constituent of ribosome"/>
    <property type="evidence" value="ECO:0007669"/>
    <property type="project" value="InterPro"/>
</dbReference>
<dbReference type="PANTHER" id="PTHR11581:SF0">
    <property type="entry name" value="SMALL RIBOSOMAL SUBUNIT PROTEIN ES4"/>
    <property type="match status" value="1"/>
</dbReference>
<keyword evidence="4 7" id="KW-0689">Ribosomal protein</keyword>
<dbReference type="CDD" id="cd00165">
    <property type="entry name" value="S4"/>
    <property type="match status" value="1"/>
</dbReference>
<evidence type="ECO:0000256" key="3">
    <source>
        <dbReference type="ARBA" id="ARBA00022884"/>
    </source>
</evidence>
<gene>
    <name evidence="7" type="primary">rps4e</name>
    <name evidence="9" type="ORF">ENM60_00620</name>
</gene>
<dbReference type="InterPro" id="IPR000876">
    <property type="entry name" value="Ribosomal_eS4"/>
</dbReference>
<evidence type="ECO:0000256" key="4">
    <source>
        <dbReference type="ARBA" id="ARBA00022980"/>
    </source>
</evidence>
<evidence type="ECO:0000256" key="2">
    <source>
        <dbReference type="ARBA" id="ARBA00022730"/>
    </source>
</evidence>
<accession>A0A7J3XXK4</accession>
<dbReference type="InterPro" id="IPR013845">
    <property type="entry name" value="Ribosomal_eS4_central_region"/>
</dbReference>
<dbReference type="EMBL" id="DRYK01000014">
    <property type="protein sequence ID" value="HHP67295.1"/>
    <property type="molecule type" value="Genomic_DNA"/>
</dbReference>
<dbReference type="CDD" id="cd06087">
    <property type="entry name" value="KOW_RPS4"/>
    <property type="match status" value="1"/>
</dbReference>
<organism evidence="9">
    <name type="scientific">Thermogladius calderae</name>
    <dbReference type="NCBI Taxonomy" id="1200300"/>
    <lineage>
        <taxon>Archaea</taxon>
        <taxon>Thermoproteota</taxon>
        <taxon>Thermoprotei</taxon>
        <taxon>Desulfurococcales</taxon>
        <taxon>Desulfurococcaceae</taxon>
        <taxon>Thermogladius</taxon>
    </lineage>
</organism>
<dbReference type="NCBIfam" id="NF003312">
    <property type="entry name" value="PRK04313.1"/>
    <property type="match status" value="1"/>
</dbReference>
<evidence type="ECO:0000256" key="6">
    <source>
        <dbReference type="ARBA" id="ARBA00035272"/>
    </source>
</evidence>
<evidence type="ECO:0000256" key="5">
    <source>
        <dbReference type="ARBA" id="ARBA00023274"/>
    </source>
</evidence>
<dbReference type="Gene3D" id="2.30.30.30">
    <property type="match status" value="1"/>
</dbReference>
<comment type="caution">
    <text evidence="9">The sequence shown here is derived from an EMBL/GenBank/DDBJ whole genome shotgun (WGS) entry which is preliminary data.</text>
</comment>
<dbReference type="InterPro" id="IPR002942">
    <property type="entry name" value="S4_RNA-bd"/>
</dbReference>
<keyword evidence="5 7" id="KW-0687">Ribonucleoprotein</keyword>
<keyword evidence="3 7" id="KW-0694">RNA-binding</keyword>
<sequence length="250" mass="28261">MTGSRHLKALAAPYYWPVLRKKFKWTVKPSPGPHPIEYSLPLLIVVRNVFGYAETAREARRLIAEGNFRIDGRVVRDYKFPVGFMDVLHIVPTDEYYRVVPVPTKVIGFVKLPREEASFKLCRIENKVTVKGGHIQLNLHDGRNVLVRVSDPRNPVEDVYDTLGTIQLSLVDNKIVDYIPLAENTLVIISGGRNVGRVGLLKNIHRGMGVRRSIAVIEDKNGNLFQTSLNYVFPIGKEKPLITLPEGAWK</sequence>
<protein>
    <recommendedName>
        <fullName evidence="6 7">Small ribosomal subunit protein eS4</fullName>
    </recommendedName>
</protein>
<dbReference type="HAMAP" id="MF_00485">
    <property type="entry name" value="Ribosomal_eS4"/>
    <property type="match status" value="1"/>
</dbReference>
<dbReference type="Pfam" id="PF08071">
    <property type="entry name" value="RS4NT"/>
    <property type="match status" value="1"/>
</dbReference>
<evidence type="ECO:0000259" key="8">
    <source>
        <dbReference type="SMART" id="SM00363"/>
    </source>
</evidence>
<dbReference type="GO" id="GO:0019843">
    <property type="term" value="F:rRNA binding"/>
    <property type="evidence" value="ECO:0007669"/>
    <property type="project" value="UniProtKB-KW"/>
</dbReference>
<evidence type="ECO:0000256" key="1">
    <source>
        <dbReference type="ARBA" id="ARBA00007500"/>
    </source>
</evidence>
<dbReference type="InterPro" id="IPR036986">
    <property type="entry name" value="S4_RNA-bd_sf"/>
</dbReference>
<dbReference type="GO" id="GO:0006412">
    <property type="term" value="P:translation"/>
    <property type="evidence" value="ECO:0007669"/>
    <property type="project" value="UniProtKB-UniRule"/>
</dbReference>
<dbReference type="SMART" id="SM00363">
    <property type="entry name" value="S4"/>
    <property type="match status" value="1"/>
</dbReference>
<reference evidence="9" key="1">
    <citation type="journal article" date="2020" name="mSystems">
        <title>Genome- and Community-Level Interaction Insights into Carbon Utilization and Element Cycling Functions of Hydrothermarchaeota in Hydrothermal Sediment.</title>
        <authorList>
            <person name="Zhou Z."/>
            <person name="Liu Y."/>
            <person name="Xu W."/>
            <person name="Pan J."/>
            <person name="Luo Z.H."/>
            <person name="Li M."/>
        </authorList>
    </citation>
    <scope>NUCLEOTIDE SEQUENCE [LARGE SCALE GENOMIC DNA]</scope>
    <source>
        <strain evidence="9">SpSt-110</strain>
    </source>
</reference>
<evidence type="ECO:0000313" key="9">
    <source>
        <dbReference type="EMBL" id="HHP67295.1"/>
    </source>
</evidence>
<dbReference type="Gene3D" id="3.10.290.10">
    <property type="entry name" value="RNA-binding S4 domain"/>
    <property type="match status" value="1"/>
</dbReference>
<dbReference type="FunFam" id="3.10.290.10:FF:000002">
    <property type="entry name" value="40S ribosomal protein S4"/>
    <property type="match status" value="1"/>
</dbReference>